<feature type="non-terminal residue" evidence="2">
    <location>
        <position position="1"/>
    </location>
</feature>
<sequence length="27" mass="2875">VKAVILAGGYGTRLSEETQSKPKPMVD</sequence>
<accession>A0A382QF44</accession>
<name>A0A382QF44_9ZZZZ</name>
<proteinExistence type="predicted"/>
<evidence type="ECO:0000313" key="2">
    <source>
        <dbReference type="EMBL" id="SVC82871.1"/>
    </source>
</evidence>
<dbReference type="Gene3D" id="3.90.550.10">
    <property type="entry name" value="Spore Coat Polysaccharide Biosynthesis Protein SpsA, Chain A"/>
    <property type="match status" value="1"/>
</dbReference>
<reference evidence="2" key="1">
    <citation type="submission" date="2018-05" db="EMBL/GenBank/DDBJ databases">
        <authorList>
            <person name="Lanie J.A."/>
            <person name="Ng W.-L."/>
            <person name="Kazmierczak K.M."/>
            <person name="Andrzejewski T.M."/>
            <person name="Davidsen T.M."/>
            <person name="Wayne K.J."/>
            <person name="Tettelin H."/>
            <person name="Glass J.I."/>
            <person name="Rusch D."/>
            <person name="Podicherti R."/>
            <person name="Tsui H.-C.T."/>
            <person name="Winkler M.E."/>
        </authorList>
    </citation>
    <scope>NUCLEOTIDE SEQUENCE</scope>
</reference>
<feature type="non-terminal residue" evidence="2">
    <location>
        <position position="27"/>
    </location>
</feature>
<dbReference type="Pfam" id="PF00483">
    <property type="entry name" value="NTP_transferase"/>
    <property type="match status" value="1"/>
</dbReference>
<dbReference type="InterPro" id="IPR005835">
    <property type="entry name" value="NTP_transferase_dom"/>
</dbReference>
<protein>
    <recommendedName>
        <fullName evidence="1">Nucleotidyl transferase domain-containing protein</fullName>
    </recommendedName>
</protein>
<dbReference type="SUPFAM" id="SSF53448">
    <property type="entry name" value="Nucleotide-diphospho-sugar transferases"/>
    <property type="match status" value="1"/>
</dbReference>
<dbReference type="InterPro" id="IPR029044">
    <property type="entry name" value="Nucleotide-diphossugar_trans"/>
</dbReference>
<dbReference type="EMBL" id="UINC01113334">
    <property type="protein sequence ID" value="SVC82871.1"/>
    <property type="molecule type" value="Genomic_DNA"/>
</dbReference>
<gene>
    <name evidence="2" type="ORF">METZ01_LOCUS335725</name>
</gene>
<feature type="domain" description="Nucleotidyl transferase" evidence="1">
    <location>
        <begin position="2"/>
        <end position="26"/>
    </location>
</feature>
<organism evidence="2">
    <name type="scientific">marine metagenome</name>
    <dbReference type="NCBI Taxonomy" id="408172"/>
    <lineage>
        <taxon>unclassified sequences</taxon>
        <taxon>metagenomes</taxon>
        <taxon>ecological metagenomes</taxon>
    </lineage>
</organism>
<evidence type="ECO:0000259" key="1">
    <source>
        <dbReference type="Pfam" id="PF00483"/>
    </source>
</evidence>
<dbReference type="AlphaFoldDB" id="A0A382QF44"/>